<evidence type="ECO:0000259" key="3">
    <source>
        <dbReference type="PROSITE" id="PS50234"/>
    </source>
</evidence>
<dbReference type="PANTHER" id="PTHR31024">
    <property type="entry name" value="C-TYPE LECTIN"/>
    <property type="match status" value="1"/>
</dbReference>
<dbReference type="PANTHER" id="PTHR31024:SF3">
    <property type="entry name" value="C-TYPE LECTIN-RELATED"/>
    <property type="match status" value="1"/>
</dbReference>
<proteinExistence type="predicted"/>
<dbReference type="PROSITE" id="PS50234">
    <property type="entry name" value="VWFA"/>
    <property type="match status" value="1"/>
</dbReference>
<protein>
    <submittedName>
        <fullName evidence="5">VWFA domain-containing protein</fullName>
    </submittedName>
</protein>
<dbReference type="InterPro" id="IPR002035">
    <property type="entry name" value="VWF_A"/>
</dbReference>
<dbReference type="AlphaFoldDB" id="A0A1I7UTG0"/>
<dbReference type="WBParaSite" id="Csp11.Scaffold630.g19178.t1">
    <property type="protein sequence ID" value="Csp11.Scaffold630.g19178.t1"/>
    <property type="gene ID" value="Csp11.Scaffold630.g19178"/>
</dbReference>
<sequence length="367" mass="40776">MKLLLLLLLSILGASIAYQELREPECGATLNNLWVDVVAIIDNSKGMGKDGLIKISATLSSIFGTGIQIGSGIRRSTRVGIITYSDSTQIVADLNEIQSPEQLQKVVFSSAVSVGSSEHSYLANGLVAAEKMFNDDSQREKYRKVVIVFAASYKETGKLTPFVQAAKMKGNSIRIITVGFDQQGGGELLVKLAKIATPGFNFTNAGSIVKPVQNALMQANCYCPNDWVQYQDSNNRFYKSCLNHAKIESIWETARKGCQEMLNGAYLANEYSQSKKDFISLYTNTSTTYFNGLIRVGGVWMWDQPDYLKPLGGYSNWDYGYPDSRDGFDRVINVKVNGVTRWQNVEKTEAMDYVCETLAYDTDNFPF</sequence>
<dbReference type="GO" id="GO:0045087">
    <property type="term" value="P:innate immune response"/>
    <property type="evidence" value="ECO:0007669"/>
    <property type="project" value="TreeGrafter"/>
</dbReference>
<dbReference type="Proteomes" id="UP000095282">
    <property type="component" value="Unplaced"/>
</dbReference>
<dbReference type="SMART" id="SM00327">
    <property type="entry name" value="VWA"/>
    <property type="match status" value="1"/>
</dbReference>
<dbReference type="STRING" id="1561998.A0A1I7UTG0"/>
<keyword evidence="4" id="KW-1185">Reference proteome</keyword>
<feature type="domain" description="C-type lectin" evidence="2">
    <location>
        <begin position="237"/>
        <end position="356"/>
    </location>
</feature>
<evidence type="ECO:0000256" key="1">
    <source>
        <dbReference type="SAM" id="SignalP"/>
    </source>
</evidence>
<dbReference type="Gene3D" id="3.10.100.10">
    <property type="entry name" value="Mannose-Binding Protein A, subunit A"/>
    <property type="match status" value="1"/>
</dbReference>
<dbReference type="InterPro" id="IPR016186">
    <property type="entry name" value="C-type_lectin-like/link_sf"/>
</dbReference>
<dbReference type="SUPFAM" id="SSF53300">
    <property type="entry name" value="vWA-like"/>
    <property type="match status" value="1"/>
</dbReference>
<name>A0A1I7UTG0_9PELO</name>
<keyword evidence="1" id="KW-0732">Signal</keyword>
<dbReference type="InterPro" id="IPR001304">
    <property type="entry name" value="C-type_lectin-like"/>
</dbReference>
<dbReference type="SUPFAM" id="SSF56436">
    <property type="entry name" value="C-type lectin-like"/>
    <property type="match status" value="1"/>
</dbReference>
<feature type="signal peptide" evidence="1">
    <location>
        <begin position="1"/>
        <end position="17"/>
    </location>
</feature>
<evidence type="ECO:0000313" key="4">
    <source>
        <dbReference type="Proteomes" id="UP000095282"/>
    </source>
</evidence>
<evidence type="ECO:0000259" key="2">
    <source>
        <dbReference type="PROSITE" id="PS50041"/>
    </source>
</evidence>
<accession>A0A1I7UTG0</accession>
<evidence type="ECO:0000313" key="5">
    <source>
        <dbReference type="WBParaSite" id="Csp11.Scaffold630.g19178.t1"/>
    </source>
</evidence>
<dbReference type="Gene3D" id="3.40.50.410">
    <property type="entry name" value="von Willebrand factor, type A domain"/>
    <property type="match status" value="1"/>
</dbReference>
<organism evidence="4 5">
    <name type="scientific">Caenorhabditis tropicalis</name>
    <dbReference type="NCBI Taxonomy" id="1561998"/>
    <lineage>
        <taxon>Eukaryota</taxon>
        <taxon>Metazoa</taxon>
        <taxon>Ecdysozoa</taxon>
        <taxon>Nematoda</taxon>
        <taxon>Chromadorea</taxon>
        <taxon>Rhabditida</taxon>
        <taxon>Rhabditina</taxon>
        <taxon>Rhabditomorpha</taxon>
        <taxon>Rhabditoidea</taxon>
        <taxon>Rhabditidae</taxon>
        <taxon>Peloderinae</taxon>
        <taxon>Caenorhabditis</taxon>
    </lineage>
</organism>
<dbReference type="Pfam" id="PF00092">
    <property type="entry name" value="VWA"/>
    <property type="match status" value="1"/>
</dbReference>
<dbReference type="InterPro" id="IPR036465">
    <property type="entry name" value="vWFA_dom_sf"/>
</dbReference>
<dbReference type="Pfam" id="PF00059">
    <property type="entry name" value="Lectin_C"/>
    <property type="match status" value="1"/>
</dbReference>
<dbReference type="PROSITE" id="PS50041">
    <property type="entry name" value="C_TYPE_LECTIN_2"/>
    <property type="match status" value="1"/>
</dbReference>
<dbReference type="SMART" id="SM00034">
    <property type="entry name" value="CLECT"/>
    <property type="match status" value="1"/>
</dbReference>
<dbReference type="InterPro" id="IPR016187">
    <property type="entry name" value="CTDL_fold"/>
</dbReference>
<feature type="chain" id="PRO_5009309297" evidence="1">
    <location>
        <begin position="18"/>
        <end position="367"/>
    </location>
</feature>
<reference evidence="5" key="1">
    <citation type="submission" date="2016-11" db="UniProtKB">
        <authorList>
            <consortium name="WormBaseParasite"/>
        </authorList>
    </citation>
    <scope>IDENTIFICATION</scope>
</reference>
<feature type="domain" description="VWFA" evidence="3">
    <location>
        <begin position="36"/>
        <end position="216"/>
    </location>
</feature>
<dbReference type="eggNOG" id="ENOG502SH29">
    <property type="taxonomic scope" value="Eukaryota"/>
</dbReference>